<accession>A0ABR4FYI8</accession>
<gene>
    <name evidence="2" type="ORF">BJX66DRAFT_340385</name>
</gene>
<evidence type="ECO:0000313" key="3">
    <source>
        <dbReference type="Proteomes" id="UP001610563"/>
    </source>
</evidence>
<dbReference type="InterPro" id="IPR045862">
    <property type="entry name" value="Trf4-like"/>
</dbReference>
<evidence type="ECO:0000313" key="2">
    <source>
        <dbReference type="EMBL" id="KAL2788345.1"/>
    </source>
</evidence>
<evidence type="ECO:0008006" key="4">
    <source>
        <dbReference type="Google" id="ProtNLM"/>
    </source>
</evidence>
<sequence length="531" mass="58766">MRIRFSSRPLLSSPSISCRRSFHHAFPRARTPDHPIFENSLEKTLEEHRSANRQSLIRKVKVGPRVTPTPELPEPSTVPPEPSVEEPPKPKSPQQASTRNRNSKTEKSSTRLSGARKHSAQQRIKWRPRGKNGQRPWLDHVGPHAFSSGILQLDAEIRALEKYMTPTSQETEAIHRVVSEITQIVDKSVRCPLQIIGSRRTGFQMSHSTIDLMLHVTDPARSPNSIRKPSATRLKNLRHYRKLLVAVSSALKQDPNYTMKIDEAPKAGSTAIHRPTGLQLHLSCGEELPAYVEYTQDFLAEYPSLRPLYITTRLILETRGLFGSAKSSVDPIALQVILAAFLRMNHGRFSRATAGGSYAEPLLAFLHTFGSGIDLTTTGVAVDPPSFFNADSVKAAAATPTAPSTEYDTEDDLLPAYIRGQRALITAKKNAAVQGNKALAERLCVQDPANYLRDLGGSCTRTVEIQSAFENAYTRLEAAIDNWEPSDPRDGGPLSCSILGSALRANFEEFEARRAKMVGKGEQFDQPLGTR</sequence>
<dbReference type="EMBL" id="JBFTWV010000081">
    <property type="protein sequence ID" value="KAL2788345.1"/>
    <property type="molecule type" value="Genomic_DNA"/>
</dbReference>
<feature type="compositionally biased region" description="Pro residues" evidence="1">
    <location>
        <begin position="70"/>
        <end position="82"/>
    </location>
</feature>
<organism evidence="2 3">
    <name type="scientific">Aspergillus keveii</name>
    <dbReference type="NCBI Taxonomy" id="714993"/>
    <lineage>
        <taxon>Eukaryota</taxon>
        <taxon>Fungi</taxon>
        <taxon>Dikarya</taxon>
        <taxon>Ascomycota</taxon>
        <taxon>Pezizomycotina</taxon>
        <taxon>Eurotiomycetes</taxon>
        <taxon>Eurotiomycetidae</taxon>
        <taxon>Eurotiales</taxon>
        <taxon>Aspergillaceae</taxon>
        <taxon>Aspergillus</taxon>
        <taxon>Aspergillus subgen. Nidulantes</taxon>
    </lineage>
</organism>
<dbReference type="Gene3D" id="3.30.460.10">
    <property type="entry name" value="Beta Polymerase, domain 2"/>
    <property type="match status" value="1"/>
</dbReference>
<evidence type="ECO:0000256" key="1">
    <source>
        <dbReference type="SAM" id="MobiDB-lite"/>
    </source>
</evidence>
<proteinExistence type="predicted"/>
<dbReference type="SUPFAM" id="SSF81631">
    <property type="entry name" value="PAP/OAS1 substrate-binding domain"/>
    <property type="match status" value="1"/>
</dbReference>
<protein>
    <recommendedName>
        <fullName evidence="4">Polymerase nucleotidyl transferase domain-containing protein</fullName>
    </recommendedName>
</protein>
<comment type="caution">
    <text evidence="2">The sequence shown here is derived from an EMBL/GenBank/DDBJ whole genome shotgun (WGS) entry which is preliminary data.</text>
</comment>
<feature type="region of interest" description="Disordered" evidence="1">
    <location>
        <begin position="47"/>
        <end position="137"/>
    </location>
</feature>
<dbReference type="Proteomes" id="UP001610563">
    <property type="component" value="Unassembled WGS sequence"/>
</dbReference>
<dbReference type="Gene3D" id="1.10.1410.10">
    <property type="match status" value="2"/>
</dbReference>
<reference evidence="2 3" key="1">
    <citation type="submission" date="2024-07" db="EMBL/GenBank/DDBJ databases">
        <title>Section-level genome sequencing and comparative genomics of Aspergillus sections Usti and Cavernicolus.</title>
        <authorList>
            <consortium name="Lawrence Berkeley National Laboratory"/>
            <person name="Nybo J.L."/>
            <person name="Vesth T.C."/>
            <person name="Theobald S."/>
            <person name="Frisvad J.C."/>
            <person name="Larsen T.O."/>
            <person name="Kjaerboelling I."/>
            <person name="Rothschild-Mancinelli K."/>
            <person name="Lyhne E.K."/>
            <person name="Kogle M.E."/>
            <person name="Barry K."/>
            <person name="Clum A."/>
            <person name="Na H."/>
            <person name="Ledsgaard L."/>
            <person name="Lin J."/>
            <person name="Lipzen A."/>
            <person name="Kuo A."/>
            <person name="Riley R."/>
            <person name="Mondo S."/>
            <person name="Labutti K."/>
            <person name="Haridas S."/>
            <person name="Pangalinan J."/>
            <person name="Salamov A.A."/>
            <person name="Simmons B.A."/>
            <person name="Magnuson J.K."/>
            <person name="Chen J."/>
            <person name="Drula E."/>
            <person name="Henrissat B."/>
            <person name="Wiebenga A."/>
            <person name="Lubbers R.J."/>
            <person name="Gomes A.C."/>
            <person name="Makela M.R."/>
            <person name="Stajich J."/>
            <person name="Grigoriev I.V."/>
            <person name="Mortensen U.H."/>
            <person name="De Vries R.P."/>
            <person name="Baker S.E."/>
            <person name="Andersen M.R."/>
        </authorList>
    </citation>
    <scope>NUCLEOTIDE SEQUENCE [LARGE SCALE GENOMIC DNA]</scope>
    <source>
        <strain evidence="2 3">CBS 209.92</strain>
    </source>
</reference>
<dbReference type="InterPro" id="IPR043519">
    <property type="entry name" value="NT_sf"/>
</dbReference>
<feature type="compositionally biased region" description="Basic residues" evidence="1">
    <location>
        <begin position="114"/>
        <end position="132"/>
    </location>
</feature>
<name>A0ABR4FYI8_9EURO</name>
<dbReference type="PANTHER" id="PTHR23092">
    <property type="entry name" value="POLY(A) RNA POLYMERASE"/>
    <property type="match status" value="1"/>
</dbReference>
<dbReference type="PANTHER" id="PTHR23092:SF50">
    <property type="entry name" value="MTF2-LIKE C-TERMINAL DOMAIN-CONTAINING PROTEIN"/>
    <property type="match status" value="1"/>
</dbReference>
<keyword evidence="3" id="KW-1185">Reference proteome</keyword>